<keyword evidence="2" id="KW-1185">Reference proteome</keyword>
<dbReference type="AlphaFoldDB" id="A0AAG5D9D9"/>
<organism evidence="1 2">
    <name type="scientific">Anopheles atroparvus</name>
    <name type="common">European mosquito</name>
    <dbReference type="NCBI Taxonomy" id="41427"/>
    <lineage>
        <taxon>Eukaryota</taxon>
        <taxon>Metazoa</taxon>
        <taxon>Ecdysozoa</taxon>
        <taxon>Arthropoda</taxon>
        <taxon>Hexapoda</taxon>
        <taxon>Insecta</taxon>
        <taxon>Pterygota</taxon>
        <taxon>Neoptera</taxon>
        <taxon>Endopterygota</taxon>
        <taxon>Diptera</taxon>
        <taxon>Nematocera</taxon>
        <taxon>Culicoidea</taxon>
        <taxon>Culicidae</taxon>
        <taxon>Anophelinae</taxon>
        <taxon>Anopheles</taxon>
    </lineage>
</organism>
<protein>
    <submittedName>
        <fullName evidence="1">Uncharacterized protein</fullName>
    </submittedName>
</protein>
<evidence type="ECO:0000313" key="2">
    <source>
        <dbReference type="Proteomes" id="UP000075880"/>
    </source>
</evidence>
<sequence>MASLQLFMLRMHLLDSSSPYRPAARRRRFSSSVSGSTYNIADLNNNCSLSPIVNPSLKRHRVPSFVYQTCPAVEDGNETDTPSQLAVHVFEGLDTKLRSEQPVSVCIEKFLSFRRFA</sequence>
<accession>A0AAG5D9D9</accession>
<dbReference type="EnsemblMetazoa" id="ENSAATROPT008339">
    <property type="protein sequence ID" value="ENSAATROPP007499"/>
    <property type="gene ID" value="ENSAATROPG006791"/>
</dbReference>
<evidence type="ECO:0000313" key="1">
    <source>
        <dbReference type="EnsemblMetazoa" id="ENSAATROPP007499"/>
    </source>
</evidence>
<name>A0AAG5D9D9_ANOAO</name>
<dbReference type="Proteomes" id="UP000075880">
    <property type="component" value="Unassembled WGS sequence"/>
</dbReference>
<reference evidence="1" key="1">
    <citation type="submission" date="2024-04" db="UniProtKB">
        <authorList>
            <consortium name="EnsemblMetazoa"/>
        </authorList>
    </citation>
    <scope>IDENTIFICATION</scope>
    <source>
        <strain evidence="1">EBRO</strain>
    </source>
</reference>
<proteinExistence type="predicted"/>